<dbReference type="eggNOG" id="COG1112">
    <property type="taxonomic scope" value="Bacteria"/>
</dbReference>
<comment type="caution">
    <text evidence="1">The sequence shown here is derived from an EMBL/GenBank/DDBJ whole genome shotgun (WGS) entry which is preliminary data.</text>
</comment>
<dbReference type="AlphaFoldDB" id="A0A0A0JXA1"/>
<dbReference type="InterPro" id="IPR027417">
    <property type="entry name" value="P-loop_NTPase"/>
</dbReference>
<keyword evidence="2" id="KW-1185">Reference proteome</keyword>
<gene>
    <name evidence="1" type="ORF">N801_04655</name>
</gene>
<dbReference type="Proteomes" id="UP000030013">
    <property type="component" value="Unassembled WGS sequence"/>
</dbReference>
<dbReference type="RefSeq" id="WP_035935338.1">
    <property type="nucleotide sequence ID" value="NZ_AVPL01000012.1"/>
</dbReference>
<name>A0A0A0JXA1_9MICO</name>
<dbReference type="EMBL" id="AVPL01000012">
    <property type="protein sequence ID" value="KGN41823.1"/>
    <property type="molecule type" value="Genomic_DNA"/>
</dbReference>
<sequence length="188" mass="20835">MRPAGTERIVGRTWSADFHAHLRNTRQIAETFGSLTPTRMFARGGDGPEVTYIPAASKDAADVASDQIDLLLDEGWRPEDICLLTTGARHEEQVNLQELLGQDGYWDTFWDRDSVFYGHVLGCKGLERKVVVLCVNDKRPGERSKERIYVGLSRATDKLVVVGDPDVIREMGGDEVAKRLGIAPGARP</sequence>
<dbReference type="Gene3D" id="3.40.50.300">
    <property type="entry name" value="P-loop containing nucleotide triphosphate hydrolases"/>
    <property type="match status" value="1"/>
</dbReference>
<dbReference type="SUPFAM" id="SSF52540">
    <property type="entry name" value="P-loop containing nucleoside triphosphate hydrolases"/>
    <property type="match status" value="1"/>
</dbReference>
<reference evidence="1 2" key="1">
    <citation type="submission" date="2013-08" db="EMBL/GenBank/DDBJ databases">
        <title>The genome sequence of Knoellia aerolata.</title>
        <authorList>
            <person name="Zhu W."/>
            <person name="Wang G."/>
        </authorList>
    </citation>
    <scope>NUCLEOTIDE SEQUENCE [LARGE SCALE GENOMIC DNA]</scope>
    <source>
        <strain evidence="1 2">DSM 18566</strain>
    </source>
</reference>
<organism evidence="1 2">
    <name type="scientific">Knoellia aerolata DSM 18566</name>
    <dbReference type="NCBI Taxonomy" id="1385519"/>
    <lineage>
        <taxon>Bacteria</taxon>
        <taxon>Bacillati</taxon>
        <taxon>Actinomycetota</taxon>
        <taxon>Actinomycetes</taxon>
        <taxon>Micrococcales</taxon>
        <taxon>Intrasporangiaceae</taxon>
        <taxon>Knoellia</taxon>
    </lineage>
</organism>
<accession>A0A0A0JXA1</accession>
<proteinExistence type="predicted"/>
<evidence type="ECO:0000313" key="1">
    <source>
        <dbReference type="EMBL" id="KGN41823.1"/>
    </source>
</evidence>
<dbReference type="STRING" id="1385519.N801_04655"/>
<evidence type="ECO:0000313" key="2">
    <source>
        <dbReference type="Proteomes" id="UP000030013"/>
    </source>
</evidence>
<protein>
    <submittedName>
        <fullName evidence="1">Uncharacterized protein</fullName>
    </submittedName>
</protein>